<keyword evidence="8" id="KW-1185">Reference proteome</keyword>
<proteinExistence type="inferred from homology"/>
<dbReference type="RefSeq" id="WP_167039208.1">
    <property type="nucleotide sequence ID" value="NZ_BAAANA010000001.1"/>
</dbReference>
<dbReference type="PANTHER" id="PTHR42973:SF39">
    <property type="entry name" value="FAD-BINDING PCMH-TYPE DOMAIN-CONTAINING PROTEIN"/>
    <property type="match status" value="1"/>
</dbReference>
<reference evidence="7 8" key="1">
    <citation type="submission" date="2020-05" db="EMBL/GenBank/DDBJ databases">
        <title>MicrobeNet Type strains.</title>
        <authorList>
            <person name="Nicholson A.C."/>
        </authorList>
    </citation>
    <scope>NUCLEOTIDE SEQUENCE [LARGE SCALE GENOMIC DNA]</scope>
    <source>
        <strain evidence="7 8">JCM 14282</strain>
    </source>
</reference>
<dbReference type="InterPro" id="IPR006094">
    <property type="entry name" value="Oxid_FAD_bind_N"/>
</dbReference>
<dbReference type="InterPro" id="IPR016169">
    <property type="entry name" value="FAD-bd_PCMH_sub2"/>
</dbReference>
<accession>A0A7Y2M513</accession>
<organism evidence="7 8">
    <name type="scientific">Microbacterium ulmi</name>
    <dbReference type="NCBI Taxonomy" id="179095"/>
    <lineage>
        <taxon>Bacteria</taxon>
        <taxon>Bacillati</taxon>
        <taxon>Actinomycetota</taxon>
        <taxon>Actinomycetes</taxon>
        <taxon>Micrococcales</taxon>
        <taxon>Microbacteriaceae</taxon>
        <taxon>Microbacterium</taxon>
    </lineage>
</organism>
<dbReference type="GO" id="GO:0071949">
    <property type="term" value="F:FAD binding"/>
    <property type="evidence" value="ECO:0007669"/>
    <property type="project" value="InterPro"/>
</dbReference>
<comment type="caution">
    <text evidence="7">The sequence shown here is derived from an EMBL/GenBank/DDBJ whole genome shotgun (WGS) entry which is preliminary data.</text>
</comment>
<dbReference type="SUPFAM" id="SSF56176">
    <property type="entry name" value="FAD-binding/transporter-associated domain-like"/>
    <property type="match status" value="1"/>
</dbReference>
<dbReference type="PROSITE" id="PS51387">
    <property type="entry name" value="FAD_PCMH"/>
    <property type="match status" value="1"/>
</dbReference>
<name>A0A7Y2M513_9MICO</name>
<dbReference type="InterPro" id="IPR050416">
    <property type="entry name" value="FAD-linked_Oxidoreductase"/>
</dbReference>
<protein>
    <submittedName>
        <fullName evidence="7">FAD-dependent oxidoreductase</fullName>
    </submittedName>
</protein>
<dbReference type="Pfam" id="PF01565">
    <property type="entry name" value="FAD_binding_4"/>
    <property type="match status" value="1"/>
</dbReference>
<gene>
    <name evidence="7" type="ORF">HLA99_15280</name>
</gene>
<feature type="domain" description="FAD-binding PCMH-type" evidence="6">
    <location>
        <begin position="34"/>
        <end position="205"/>
    </location>
</feature>
<evidence type="ECO:0000313" key="7">
    <source>
        <dbReference type="EMBL" id="NNH05208.1"/>
    </source>
</evidence>
<evidence type="ECO:0000256" key="3">
    <source>
        <dbReference type="ARBA" id="ARBA00022630"/>
    </source>
</evidence>
<evidence type="ECO:0000259" key="6">
    <source>
        <dbReference type="PROSITE" id="PS51387"/>
    </source>
</evidence>
<dbReference type="InterPro" id="IPR036318">
    <property type="entry name" value="FAD-bd_PCMH-like_sf"/>
</dbReference>
<dbReference type="InterPro" id="IPR006093">
    <property type="entry name" value="Oxy_OxRdtase_FAD_BS"/>
</dbReference>
<sequence length="445" mass="46463">MTLTELPPLPAALAGRAVRPGDTAYALLRSTYTHIASPAVVLRPRDDDEVAAAVRWAAGAGAVVSVRSGGHGLSGAASNDGGIVIDLGELDAIRVLDRHRRLVRVQAGARWGRVAERLAAEGLAISSGDHGNVGVGGLATAGGVGWLTRGFGLTIDRVRAATVVRADGTIVHTDAEHEPELLWAVRGAGDAVGIVTSFDIEAIELGDIGIAQIAVEVDRDGDGLRAWSEHLATAPRELTTNGLLLADRGRFVLQLTATVASDDAGVVRRLVDPLTGLGLRPLGAQARIAPYTALVNAEQLHPNVGQQRSHTTNALLPRLDARSARAVMDVAAHDASPLVQLRSLGGATRDPAPDATAWAHRDAEVLVVASTFPPDDGSALSAAFEPLRRVSSAAYRNFESSPDAETAARAFPPAVAARIARLRERVDPDGVFRRGRPGEDADLAA</sequence>
<dbReference type="Gene3D" id="3.30.43.10">
    <property type="entry name" value="Uridine Diphospho-n-acetylenolpyruvylglucosamine Reductase, domain 2"/>
    <property type="match status" value="1"/>
</dbReference>
<keyword evidence="5" id="KW-0560">Oxidoreductase</keyword>
<evidence type="ECO:0000313" key="8">
    <source>
        <dbReference type="Proteomes" id="UP000543598"/>
    </source>
</evidence>
<dbReference type="Proteomes" id="UP000543598">
    <property type="component" value="Unassembled WGS sequence"/>
</dbReference>
<dbReference type="GO" id="GO:0016491">
    <property type="term" value="F:oxidoreductase activity"/>
    <property type="evidence" value="ECO:0007669"/>
    <property type="project" value="UniProtKB-KW"/>
</dbReference>
<evidence type="ECO:0000256" key="1">
    <source>
        <dbReference type="ARBA" id="ARBA00001974"/>
    </source>
</evidence>
<dbReference type="PANTHER" id="PTHR42973">
    <property type="entry name" value="BINDING OXIDOREDUCTASE, PUTATIVE (AFU_ORTHOLOGUE AFUA_1G17690)-RELATED"/>
    <property type="match status" value="1"/>
</dbReference>
<evidence type="ECO:0000256" key="5">
    <source>
        <dbReference type="ARBA" id="ARBA00023002"/>
    </source>
</evidence>
<dbReference type="InterPro" id="IPR016166">
    <property type="entry name" value="FAD-bd_PCMH"/>
</dbReference>
<dbReference type="AlphaFoldDB" id="A0A7Y2M513"/>
<evidence type="ECO:0000256" key="2">
    <source>
        <dbReference type="ARBA" id="ARBA00005466"/>
    </source>
</evidence>
<dbReference type="EMBL" id="JABEMB010000036">
    <property type="protein sequence ID" value="NNH05208.1"/>
    <property type="molecule type" value="Genomic_DNA"/>
</dbReference>
<dbReference type="Gene3D" id="3.30.465.10">
    <property type="match status" value="1"/>
</dbReference>
<keyword evidence="3" id="KW-0285">Flavoprotein</keyword>
<comment type="cofactor">
    <cofactor evidence="1">
        <name>FAD</name>
        <dbReference type="ChEBI" id="CHEBI:57692"/>
    </cofactor>
</comment>
<dbReference type="Gene3D" id="3.40.462.20">
    <property type="match status" value="1"/>
</dbReference>
<keyword evidence="4" id="KW-0274">FAD</keyword>
<dbReference type="InterPro" id="IPR016167">
    <property type="entry name" value="FAD-bd_PCMH_sub1"/>
</dbReference>
<dbReference type="PROSITE" id="PS00862">
    <property type="entry name" value="OX2_COVAL_FAD"/>
    <property type="match status" value="1"/>
</dbReference>
<evidence type="ECO:0000256" key="4">
    <source>
        <dbReference type="ARBA" id="ARBA00022827"/>
    </source>
</evidence>
<comment type="similarity">
    <text evidence="2">Belongs to the oxygen-dependent FAD-linked oxidoreductase family.</text>
</comment>